<accession>A0ABW5G6Z5</accession>
<name>A0ABW5G6Z5_9PSEU</name>
<keyword evidence="1" id="KW-0378">Hydrolase</keyword>
<dbReference type="CDD" id="cd14728">
    <property type="entry name" value="Ere-like"/>
    <property type="match status" value="1"/>
</dbReference>
<dbReference type="SUPFAM" id="SSF159501">
    <property type="entry name" value="EreA/ChaN-like"/>
    <property type="match status" value="1"/>
</dbReference>
<gene>
    <name evidence="1" type="ORF">ACFSYJ_01465</name>
</gene>
<dbReference type="Pfam" id="PF05139">
    <property type="entry name" value="Erythro_esteras"/>
    <property type="match status" value="1"/>
</dbReference>
<dbReference type="InterPro" id="IPR007815">
    <property type="entry name" value="Emycin_Estase"/>
</dbReference>
<dbReference type="PANTHER" id="PTHR31299:SF0">
    <property type="entry name" value="ESTERASE, PUTATIVE (AFU_ORTHOLOGUE AFUA_1G05850)-RELATED"/>
    <property type="match status" value="1"/>
</dbReference>
<reference evidence="2" key="1">
    <citation type="journal article" date="2019" name="Int. J. Syst. Evol. Microbiol.">
        <title>The Global Catalogue of Microorganisms (GCM) 10K type strain sequencing project: providing services to taxonomists for standard genome sequencing and annotation.</title>
        <authorList>
            <consortium name="The Broad Institute Genomics Platform"/>
            <consortium name="The Broad Institute Genome Sequencing Center for Infectious Disease"/>
            <person name="Wu L."/>
            <person name="Ma J."/>
        </authorList>
    </citation>
    <scope>NUCLEOTIDE SEQUENCE [LARGE SCALE GENOMIC DNA]</scope>
    <source>
        <strain evidence="2">CGMCC 4.7643</strain>
    </source>
</reference>
<proteinExistence type="predicted"/>
<dbReference type="Proteomes" id="UP001597419">
    <property type="component" value="Unassembled WGS sequence"/>
</dbReference>
<dbReference type="RefSeq" id="WP_345388383.1">
    <property type="nucleotide sequence ID" value="NZ_BAABHG010000003.1"/>
</dbReference>
<dbReference type="Gene3D" id="3.30.1870.10">
    <property type="entry name" value="EreA-like, domain 2"/>
    <property type="match status" value="1"/>
</dbReference>
<comment type="caution">
    <text evidence="1">The sequence shown here is derived from an EMBL/GenBank/DDBJ whole genome shotgun (WGS) entry which is preliminary data.</text>
</comment>
<evidence type="ECO:0000313" key="2">
    <source>
        <dbReference type="Proteomes" id="UP001597419"/>
    </source>
</evidence>
<dbReference type="Gene3D" id="1.20.1440.30">
    <property type="entry name" value="Biosynthetic Protein domain"/>
    <property type="match status" value="1"/>
</dbReference>
<sequence length="432" mass="47102">MTGLSKQAVRPLRTLDPDAPLDDLAWLDDVVGDARVVAIGEASHYLAENLLLRHRLTRYLVERHGFGAYVMESGFTQGWLVHDWIRTGEGNLGQVMADGVTSLMGLWTQLRAHVEWMRGCDRAVDFYGTDLGASVVSVLPSLEAVLAYLAKADPAFTPDPNLREIAGVFAIPSAFSMPEGIAAYGKLAQDRRDALTAGLADLLARVTGRRLDYVRATTAGDYERALRTLHETVTIDQVLRRLVRGEQHEVLTVRDATVADTVEWLLGREERIVLGEHNGHLQRGPGLLPGVPPGTAPATPLGLRLADRLGADYVVIGVTLGSGQTLNENPEEFSRGKIFMDLEPPEPDSLDGLMAASHDGPFGVDLRRLSADDAAKVRAASRQRLIGTQYLDVRALDAYDALVHLPRVRGADPDPDVIACSPPDVRKRFPSH</sequence>
<protein>
    <submittedName>
        <fullName evidence="1">Erythromycin esterase family protein</fullName>
        <ecNumber evidence="1">3.1.1.-</ecNumber>
    </submittedName>
</protein>
<keyword evidence="2" id="KW-1185">Reference proteome</keyword>
<organism evidence="1 2">
    <name type="scientific">Amycolatopsis samaneae</name>
    <dbReference type="NCBI Taxonomy" id="664691"/>
    <lineage>
        <taxon>Bacteria</taxon>
        <taxon>Bacillati</taxon>
        <taxon>Actinomycetota</taxon>
        <taxon>Actinomycetes</taxon>
        <taxon>Pseudonocardiales</taxon>
        <taxon>Pseudonocardiaceae</taxon>
        <taxon>Amycolatopsis</taxon>
    </lineage>
</organism>
<dbReference type="EC" id="3.1.1.-" evidence="1"/>
<dbReference type="Gene3D" id="3.40.1660.10">
    <property type="entry name" value="EreA-like (biosynthetic domain)"/>
    <property type="match status" value="1"/>
</dbReference>
<dbReference type="PANTHER" id="PTHR31299">
    <property type="entry name" value="ESTERASE, PUTATIVE (AFU_ORTHOLOGUE AFUA_1G05850)-RELATED"/>
    <property type="match status" value="1"/>
</dbReference>
<dbReference type="InterPro" id="IPR052036">
    <property type="entry name" value="Hydrolase/PRTase-associated"/>
</dbReference>
<dbReference type="EMBL" id="JBHUKU010000002">
    <property type="protein sequence ID" value="MFD2457243.1"/>
    <property type="molecule type" value="Genomic_DNA"/>
</dbReference>
<dbReference type="GO" id="GO:0016787">
    <property type="term" value="F:hydrolase activity"/>
    <property type="evidence" value="ECO:0007669"/>
    <property type="project" value="UniProtKB-KW"/>
</dbReference>
<evidence type="ECO:0000313" key="1">
    <source>
        <dbReference type="EMBL" id="MFD2457243.1"/>
    </source>
</evidence>